<dbReference type="STRING" id="1141098.A0A1Y2E837"/>
<dbReference type="AlphaFoldDB" id="A0A1Y2E837"/>
<comment type="caution">
    <text evidence="2">The sequence shown here is derived from an EMBL/GenBank/DDBJ whole genome shotgun (WGS) entry which is preliminary data.</text>
</comment>
<sequence length="725" mass="80789">MTGRRGRAGGRGVSQEAASAELPTPRGPQTRSTRRAEASKLNQDPVPRRGAPRASTVNSIPSVATTDFPRSSYPASSPPSRKRALRPSGSPASKKQRLSSVAKHGRSLLKRSGPNNGPRDGNTADEARTNAGATAPEMIPEEVMEDIMDDTIRSSSKLYEHIISLGARKPTDNWRSRLQYFQRTHNSVRSNFVAESEPFISSEAFERNLPYEVGTKSFLAAKKVICFANLASLLRFIVDLKYQNKPARPILEELDRLFPNMFDPFMEDITSSFDLAFRIRCCNMVATIKDAPDSNRFLLAAASFCDDEVESPEDAQQLLLMGPFKPVANVDVNSDQDYLLHMADIYSYLFSNTRAQMIKDLENAYPLEDLLRDLEDWLSNMFPRLYKGKAPVHTPLLATDVIDQEEDSMFVDEDDNAASDSGASSDSDSEPEEEIIRTGAPIESFLDDKITLETVVQKQRRATPPSNQQANRGLPAIDPRKLLGLDFQEARSSLGQNMPRLEAVIREPQESHERPGPKGPHPTVDGEEDVFGDEYQTDVRPTDESRRIPKLPTPNRAHFSRQTAASKSERSPSLGATPGQEYPERLVAGDLMALSQKAKAISRIESARQAKGPQKRTFWTLDDNKTLISAIPKYQCSWAAIEDAGLFSVFRTQQQIRDRARNLKVDFLKADVLLPAGFDGVCLGKKEREAVIKCRRNPDRTEEDVDEDGTVINTIYDPEVEDPFA</sequence>
<evidence type="ECO:0008006" key="4">
    <source>
        <dbReference type="Google" id="ProtNLM"/>
    </source>
</evidence>
<feature type="compositionally biased region" description="Acidic residues" evidence="1">
    <location>
        <begin position="525"/>
        <end position="536"/>
    </location>
</feature>
<proteinExistence type="predicted"/>
<dbReference type="InParanoid" id="A0A1Y2E837"/>
<protein>
    <recommendedName>
        <fullName evidence="4">Myb-like domain-containing protein</fullName>
    </recommendedName>
</protein>
<feature type="region of interest" description="Disordered" evidence="1">
    <location>
        <begin position="1"/>
        <end position="140"/>
    </location>
</feature>
<dbReference type="GeneID" id="63779827"/>
<feature type="region of interest" description="Disordered" evidence="1">
    <location>
        <begin position="414"/>
        <end position="441"/>
    </location>
</feature>
<dbReference type="InterPro" id="IPR009057">
    <property type="entry name" value="Homeodomain-like_sf"/>
</dbReference>
<feature type="region of interest" description="Disordered" evidence="1">
    <location>
        <begin position="457"/>
        <end position="477"/>
    </location>
</feature>
<dbReference type="EMBL" id="MCFJ01000004">
    <property type="protein sequence ID" value="ORY67720.1"/>
    <property type="molecule type" value="Genomic_DNA"/>
</dbReference>
<name>A0A1Y2E837_9PEZI</name>
<dbReference type="Gene3D" id="1.10.10.60">
    <property type="entry name" value="Homeodomain-like"/>
    <property type="match status" value="1"/>
</dbReference>
<dbReference type="Proteomes" id="UP000193689">
    <property type="component" value="Unassembled WGS sequence"/>
</dbReference>
<dbReference type="OrthoDB" id="5398572at2759"/>
<feature type="region of interest" description="Disordered" evidence="1">
    <location>
        <begin position="506"/>
        <end position="581"/>
    </location>
</feature>
<dbReference type="RefSeq" id="XP_040718344.1">
    <property type="nucleotide sequence ID" value="XM_040863615.1"/>
</dbReference>
<evidence type="ECO:0000256" key="1">
    <source>
        <dbReference type="SAM" id="MobiDB-lite"/>
    </source>
</evidence>
<gene>
    <name evidence="2" type="ORF">BCR38DRAFT_483328</name>
</gene>
<evidence type="ECO:0000313" key="2">
    <source>
        <dbReference type="EMBL" id="ORY67720.1"/>
    </source>
</evidence>
<accession>A0A1Y2E837</accession>
<evidence type="ECO:0000313" key="3">
    <source>
        <dbReference type="Proteomes" id="UP000193689"/>
    </source>
</evidence>
<keyword evidence="3" id="KW-1185">Reference proteome</keyword>
<feature type="compositionally biased region" description="Polar residues" evidence="1">
    <location>
        <begin position="55"/>
        <end position="65"/>
    </location>
</feature>
<dbReference type="SUPFAM" id="SSF46689">
    <property type="entry name" value="Homeodomain-like"/>
    <property type="match status" value="1"/>
</dbReference>
<reference evidence="2 3" key="1">
    <citation type="submission" date="2016-07" db="EMBL/GenBank/DDBJ databases">
        <title>Pervasive Adenine N6-methylation of Active Genes in Fungi.</title>
        <authorList>
            <consortium name="DOE Joint Genome Institute"/>
            <person name="Mondo S.J."/>
            <person name="Dannebaum R.O."/>
            <person name="Kuo R.C."/>
            <person name="Labutti K."/>
            <person name="Haridas S."/>
            <person name="Kuo A."/>
            <person name="Salamov A."/>
            <person name="Ahrendt S.R."/>
            <person name="Lipzen A."/>
            <person name="Sullivan W."/>
            <person name="Andreopoulos W.B."/>
            <person name="Clum A."/>
            <person name="Lindquist E."/>
            <person name="Daum C."/>
            <person name="Ramamoorthy G.K."/>
            <person name="Gryganskyi A."/>
            <person name="Culley D."/>
            <person name="Magnuson J.K."/>
            <person name="James T.Y."/>
            <person name="O'Malley M.A."/>
            <person name="Stajich J.E."/>
            <person name="Spatafora J.W."/>
            <person name="Visel A."/>
            <person name="Grigoriev I.V."/>
        </authorList>
    </citation>
    <scope>NUCLEOTIDE SEQUENCE [LARGE SCALE GENOMIC DNA]</scope>
    <source>
        <strain evidence="2 3">CBS 129021</strain>
    </source>
</reference>
<organism evidence="2 3">
    <name type="scientific">Pseudomassariella vexata</name>
    <dbReference type="NCBI Taxonomy" id="1141098"/>
    <lineage>
        <taxon>Eukaryota</taxon>
        <taxon>Fungi</taxon>
        <taxon>Dikarya</taxon>
        <taxon>Ascomycota</taxon>
        <taxon>Pezizomycotina</taxon>
        <taxon>Sordariomycetes</taxon>
        <taxon>Xylariomycetidae</taxon>
        <taxon>Amphisphaeriales</taxon>
        <taxon>Pseudomassariaceae</taxon>
        <taxon>Pseudomassariella</taxon>
    </lineage>
</organism>
<feature type="compositionally biased region" description="Low complexity" evidence="1">
    <location>
        <begin position="69"/>
        <end position="79"/>
    </location>
</feature>
<feature type="compositionally biased region" description="Basic and acidic residues" evidence="1">
    <location>
        <begin position="506"/>
        <end position="516"/>
    </location>
</feature>